<feature type="region of interest" description="Disordered" evidence="1">
    <location>
        <begin position="33"/>
        <end position="82"/>
    </location>
</feature>
<evidence type="ECO:0000313" key="2">
    <source>
        <dbReference type="EMBL" id="CAG8517102.1"/>
    </source>
</evidence>
<comment type="caution">
    <text evidence="2">The sequence shown here is derived from an EMBL/GenBank/DDBJ whole genome shotgun (WGS) entry which is preliminary data.</text>
</comment>
<evidence type="ECO:0000313" key="3">
    <source>
        <dbReference type="Proteomes" id="UP000789342"/>
    </source>
</evidence>
<dbReference type="AlphaFoldDB" id="A0A9N9F817"/>
<organism evidence="2 3">
    <name type="scientific">Acaulospora morrowiae</name>
    <dbReference type="NCBI Taxonomy" id="94023"/>
    <lineage>
        <taxon>Eukaryota</taxon>
        <taxon>Fungi</taxon>
        <taxon>Fungi incertae sedis</taxon>
        <taxon>Mucoromycota</taxon>
        <taxon>Glomeromycotina</taxon>
        <taxon>Glomeromycetes</taxon>
        <taxon>Diversisporales</taxon>
        <taxon>Acaulosporaceae</taxon>
        <taxon>Acaulospora</taxon>
    </lineage>
</organism>
<gene>
    <name evidence="2" type="ORF">AMORRO_LOCUS4018</name>
</gene>
<evidence type="ECO:0000256" key="1">
    <source>
        <dbReference type="SAM" id="MobiDB-lite"/>
    </source>
</evidence>
<sequence>MSTPKTRQPYARKACECCRASKTRCFMVSINKEVNSPGSSSEEEAHVSNYSEKLSAEVSSVSKKRGPKTKNSKMLVENLLEQ</sequence>
<keyword evidence="3" id="KW-1185">Reference proteome</keyword>
<dbReference type="Proteomes" id="UP000789342">
    <property type="component" value="Unassembled WGS sequence"/>
</dbReference>
<feature type="compositionally biased region" description="Basic residues" evidence="1">
    <location>
        <begin position="62"/>
        <end position="71"/>
    </location>
</feature>
<proteinExistence type="predicted"/>
<accession>A0A9N9F817</accession>
<reference evidence="2" key="1">
    <citation type="submission" date="2021-06" db="EMBL/GenBank/DDBJ databases">
        <authorList>
            <person name="Kallberg Y."/>
            <person name="Tangrot J."/>
            <person name="Rosling A."/>
        </authorList>
    </citation>
    <scope>NUCLEOTIDE SEQUENCE</scope>
    <source>
        <strain evidence="2">CL551</strain>
    </source>
</reference>
<name>A0A9N9F817_9GLOM</name>
<feature type="compositionally biased region" description="Polar residues" evidence="1">
    <location>
        <begin position="48"/>
        <end position="61"/>
    </location>
</feature>
<protein>
    <submittedName>
        <fullName evidence="2">11909_t:CDS:1</fullName>
    </submittedName>
</protein>
<dbReference type="EMBL" id="CAJVPV010002084">
    <property type="protein sequence ID" value="CAG8517102.1"/>
    <property type="molecule type" value="Genomic_DNA"/>
</dbReference>